<feature type="domain" description="PDZ" evidence="7">
    <location>
        <begin position="103"/>
        <end position="171"/>
    </location>
</feature>
<dbReference type="PROSITE" id="PS50106">
    <property type="entry name" value="PDZ"/>
    <property type="match status" value="1"/>
</dbReference>
<evidence type="ECO:0000256" key="3">
    <source>
        <dbReference type="ARBA" id="ARBA00022801"/>
    </source>
</evidence>
<keyword evidence="6" id="KW-0812">Transmembrane</keyword>
<dbReference type="InterPro" id="IPR029045">
    <property type="entry name" value="ClpP/crotonase-like_dom_sf"/>
</dbReference>
<keyword evidence="6" id="KW-1133">Transmembrane helix</keyword>
<dbReference type="InterPro" id="IPR001478">
    <property type="entry name" value="PDZ"/>
</dbReference>
<organism evidence="8 9">
    <name type="scientific">Proteiniclasticum sediminis</name>
    <dbReference type="NCBI Taxonomy" id="2804028"/>
    <lineage>
        <taxon>Bacteria</taxon>
        <taxon>Bacillati</taxon>
        <taxon>Bacillota</taxon>
        <taxon>Clostridia</taxon>
        <taxon>Eubacteriales</taxon>
        <taxon>Clostridiaceae</taxon>
        <taxon>Proteiniclasticum</taxon>
    </lineage>
</organism>
<dbReference type="SUPFAM" id="SSF50156">
    <property type="entry name" value="PDZ domain-like"/>
    <property type="match status" value="1"/>
</dbReference>
<dbReference type="Proteomes" id="UP000675379">
    <property type="component" value="Unassembled WGS sequence"/>
</dbReference>
<dbReference type="Gene3D" id="3.90.226.10">
    <property type="entry name" value="2-enoyl-CoA Hydratase, Chain A, domain 1"/>
    <property type="match status" value="1"/>
</dbReference>
<evidence type="ECO:0000256" key="2">
    <source>
        <dbReference type="ARBA" id="ARBA00022670"/>
    </source>
</evidence>
<dbReference type="FunFam" id="2.30.42.10:FF:000063">
    <property type="entry name" value="Peptidase, S41 family"/>
    <property type="match status" value="1"/>
</dbReference>
<dbReference type="InterPro" id="IPR055210">
    <property type="entry name" value="CtpA/B_N"/>
</dbReference>
<dbReference type="InterPro" id="IPR005151">
    <property type="entry name" value="Tail-specific_protease"/>
</dbReference>
<dbReference type="InterPro" id="IPR036034">
    <property type="entry name" value="PDZ_sf"/>
</dbReference>
<name>A0A941CSS2_9CLOT</name>
<dbReference type="EMBL" id="JAGSCS010000019">
    <property type="protein sequence ID" value="MBR0577073.1"/>
    <property type="molecule type" value="Genomic_DNA"/>
</dbReference>
<dbReference type="GO" id="GO:0007165">
    <property type="term" value="P:signal transduction"/>
    <property type="evidence" value="ECO:0007669"/>
    <property type="project" value="TreeGrafter"/>
</dbReference>
<dbReference type="SMART" id="SM00245">
    <property type="entry name" value="TSPc"/>
    <property type="match status" value="1"/>
</dbReference>
<protein>
    <submittedName>
        <fullName evidence="8">S41 family peptidase</fullName>
    </submittedName>
</protein>
<proteinExistence type="inferred from homology"/>
<dbReference type="GO" id="GO:0030288">
    <property type="term" value="C:outer membrane-bounded periplasmic space"/>
    <property type="evidence" value="ECO:0007669"/>
    <property type="project" value="TreeGrafter"/>
</dbReference>
<evidence type="ECO:0000256" key="1">
    <source>
        <dbReference type="ARBA" id="ARBA00009179"/>
    </source>
</evidence>
<dbReference type="NCBIfam" id="TIGR00225">
    <property type="entry name" value="prc"/>
    <property type="match status" value="1"/>
</dbReference>
<dbReference type="GO" id="GO:0008236">
    <property type="term" value="F:serine-type peptidase activity"/>
    <property type="evidence" value="ECO:0007669"/>
    <property type="project" value="UniProtKB-KW"/>
</dbReference>
<dbReference type="GO" id="GO:0006508">
    <property type="term" value="P:proteolysis"/>
    <property type="evidence" value="ECO:0007669"/>
    <property type="project" value="UniProtKB-KW"/>
</dbReference>
<dbReference type="PANTHER" id="PTHR32060:SF30">
    <property type="entry name" value="CARBOXY-TERMINAL PROCESSING PROTEASE CTPA"/>
    <property type="match status" value="1"/>
</dbReference>
<dbReference type="AlphaFoldDB" id="A0A941CSS2"/>
<dbReference type="CDD" id="cd07560">
    <property type="entry name" value="Peptidase_S41_CPP"/>
    <property type="match status" value="1"/>
</dbReference>
<dbReference type="Gene3D" id="3.30.750.44">
    <property type="match status" value="1"/>
</dbReference>
<keyword evidence="3 5" id="KW-0378">Hydrolase</keyword>
<keyword evidence="2 5" id="KW-0645">Protease</keyword>
<accession>A0A941CSS2</accession>
<dbReference type="PANTHER" id="PTHR32060">
    <property type="entry name" value="TAIL-SPECIFIC PROTEASE"/>
    <property type="match status" value="1"/>
</dbReference>
<keyword evidence="6" id="KW-0472">Membrane</keyword>
<dbReference type="SUPFAM" id="SSF52096">
    <property type="entry name" value="ClpP/crotonase"/>
    <property type="match status" value="1"/>
</dbReference>
<evidence type="ECO:0000313" key="8">
    <source>
        <dbReference type="EMBL" id="MBR0577073.1"/>
    </source>
</evidence>
<gene>
    <name evidence="8" type="ORF">KCG48_12185</name>
</gene>
<evidence type="ECO:0000256" key="5">
    <source>
        <dbReference type="RuleBase" id="RU004404"/>
    </source>
</evidence>
<dbReference type="SMART" id="SM00228">
    <property type="entry name" value="PDZ"/>
    <property type="match status" value="1"/>
</dbReference>
<dbReference type="Pfam" id="PF03572">
    <property type="entry name" value="Peptidase_S41"/>
    <property type="match status" value="1"/>
</dbReference>
<reference evidence="8" key="1">
    <citation type="submission" date="2021-04" db="EMBL/GenBank/DDBJ databases">
        <title>Proteiniclasticum sedimins sp. nov., an obligate anaerobic bacterium isolated from anaerobic sludge.</title>
        <authorList>
            <person name="Liu J."/>
        </authorList>
    </citation>
    <scope>NUCLEOTIDE SEQUENCE</scope>
    <source>
        <strain evidence="8">BAD-10</strain>
    </source>
</reference>
<keyword evidence="4 5" id="KW-0720">Serine protease</keyword>
<dbReference type="GO" id="GO:0004175">
    <property type="term" value="F:endopeptidase activity"/>
    <property type="evidence" value="ECO:0007669"/>
    <property type="project" value="TreeGrafter"/>
</dbReference>
<sequence>MYYEPKRNSSSKIITALLVLIVGVGAFFGGSIYGSLNSEKVLNPGEQPSVEDDSFDKLFEVKEILNATYYKDIDEAALLEGAIKGMVNAVGDPYTVFFNAEEYKDFTDDGAGNYVGIGVIVGIKDDAIVVITPFEGSPAYNAGLRSGDIITQVEGVPYKGSELDKAVNIIRGEEGKPVRLTILRNGTEEEVTIVRASITLVNVQSEMLEGNIGHVTLLQFTEGIAAQVREAVGTLKAQGAKGIILDLRGNPGGFLDEAVGLGSLFIDKGKTILYTLDKGNQKKEYYSAGGDYIGMPLVLLIDEGSASASEVVAGALKDYGAATLVGQKTFGKGIVQMVYNVGDTEGVKVTVSSYYSPKGINIHGEGIHPDVEVKLPEDVQAPLTLENDTQLQKAVEVLRTKMN</sequence>
<feature type="transmembrane region" description="Helical" evidence="6">
    <location>
        <begin position="12"/>
        <end position="33"/>
    </location>
</feature>
<comment type="caution">
    <text evidence="8">The sequence shown here is derived from an EMBL/GenBank/DDBJ whole genome shotgun (WGS) entry which is preliminary data.</text>
</comment>
<dbReference type="Pfam" id="PF22694">
    <property type="entry name" value="CtpB_N-like"/>
    <property type="match status" value="1"/>
</dbReference>
<dbReference type="CDD" id="cd06782">
    <property type="entry name" value="cpPDZ_CPP-like"/>
    <property type="match status" value="1"/>
</dbReference>
<keyword evidence="9" id="KW-1185">Reference proteome</keyword>
<evidence type="ECO:0000313" key="9">
    <source>
        <dbReference type="Proteomes" id="UP000675379"/>
    </source>
</evidence>
<evidence type="ECO:0000256" key="4">
    <source>
        <dbReference type="ARBA" id="ARBA00022825"/>
    </source>
</evidence>
<dbReference type="InterPro" id="IPR041489">
    <property type="entry name" value="PDZ_6"/>
</dbReference>
<evidence type="ECO:0000259" key="7">
    <source>
        <dbReference type="PROSITE" id="PS50106"/>
    </source>
</evidence>
<comment type="similarity">
    <text evidence="1 5">Belongs to the peptidase S41A family.</text>
</comment>
<dbReference type="RefSeq" id="WP_211802491.1">
    <property type="nucleotide sequence ID" value="NZ_JAGSCS010000019.1"/>
</dbReference>
<dbReference type="InterPro" id="IPR004447">
    <property type="entry name" value="Peptidase_S41A"/>
</dbReference>
<dbReference type="Pfam" id="PF17820">
    <property type="entry name" value="PDZ_6"/>
    <property type="match status" value="1"/>
</dbReference>
<dbReference type="Gene3D" id="2.30.42.10">
    <property type="match status" value="1"/>
</dbReference>
<evidence type="ECO:0000256" key="6">
    <source>
        <dbReference type="SAM" id="Phobius"/>
    </source>
</evidence>